<dbReference type="EMBL" id="GBRH01252710">
    <property type="protein sequence ID" value="JAD45185.1"/>
    <property type="molecule type" value="Transcribed_RNA"/>
</dbReference>
<sequence>MQEKKIKTKPRELLIGGRNINLHSLHPWERGGHLLARQRRRTRAAPGRKLQEPYPLPRQCKSRASSARSLGAWSVFKHGSKGEAKVKNHAVFSSHRTKLLVALEGMPLRTCQ</sequence>
<accession>A0A0A9A875</accession>
<name>A0A0A9A875_ARUDO</name>
<evidence type="ECO:0000256" key="1">
    <source>
        <dbReference type="SAM" id="MobiDB-lite"/>
    </source>
</evidence>
<protein>
    <submittedName>
        <fullName evidence="2">Uncharacterized protein</fullName>
    </submittedName>
</protein>
<reference evidence="2" key="1">
    <citation type="submission" date="2014-09" db="EMBL/GenBank/DDBJ databases">
        <authorList>
            <person name="Magalhaes I.L.F."/>
            <person name="Oliveira U."/>
            <person name="Santos F.R."/>
            <person name="Vidigal T.H.D.A."/>
            <person name="Brescovit A.D."/>
            <person name="Santos A.J."/>
        </authorList>
    </citation>
    <scope>NUCLEOTIDE SEQUENCE</scope>
    <source>
        <tissue evidence="2">Shoot tissue taken approximately 20 cm above the soil surface</tissue>
    </source>
</reference>
<organism evidence="2">
    <name type="scientific">Arundo donax</name>
    <name type="common">Giant reed</name>
    <name type="synonym">Donax arundinaceus</name>
    <dbReference type="NCBI Taxonomy" id="35708"/>
    <lineage>
        <taxon>Eukaryota</taxon>
        <taxon>Viridiplantae</taxon>
        <taxon>Streptophyta</taxon>
        <taxon>Embryophyta</taxon>
        <taxon>Tracheophyta</taxon>
        <taxon>Spermatophyta</taxon>
        <taxon>Magnoliopsida</taxon>
        <taxon>Liliopsida</taxon>
        <taxon>Poales</taxon>
        <taxon>Poaceae</taxon>
        <taxon>PACMAD clade</taxon>
        <taxon>Arundinoideae</taxon>
        <taxon>Arundineae</taxon>
        <taxon>Arundo</taxon>
    </lineage>
</organism>
<dbReference type="AlphaFoldDB" id="A0A0A9A875"/>
<proteinExistence type="predicted"/>
<evidence type="ECO:0000313" key="2">
    <source>
        <dbReference type="EMBL" id="JAD45185.1"/>
    </source>
</evidence>
<reference evidence="2" key="2">
    <citation type="journal article" date="2015" name="Data Brief">
        <title>Shoot transcriptome of the giant reed, Arundo donax.</title>
        <authorList>
            <person name="Barrero R.A."/>
            <person name="Guerrero F.D."/>
            <person name="Moolhuijzen P."/>
            <person name="Goolsby J.A."/>
            <person name="Tidwell J."/>
            <person name="Bellgard S.E."/>
            <person name="Bellgard M.I."/>
        </authorList>
    </citation>
    <scope>NUCLEOTIDE SEQUENCE</scope>
    <source>
        <tissue evidence="2">Shoot tissue taken approximately 20 cm above the soil surface</tissue>
    </source>
</reference>
<feature type="region of interest" description="Disordered" evidence="1">
    <location>
        <begin position="38"/>
        <end position="61"/>
    </location>
</feature>